<name>A0A9W9WGZ6_9EURO</name>
<gene>
    <name evidence="1" type="ORF">N7530_011238</name>
</gene>
<evidence type="ECO:0000313" key="2">
    <source>
        <dbReference type="Proteomes" id="UP001147760"/>
    </source>
</evidence>
<reference evidence="1" key="2">
    <citation type="journal article" date="2023" name="IMA Fungus">
        <title>Comparative genomic study of the Penicillium genus elucidates a diverse pangenome and 15 lateral gene transfer events.</title>
        <authorList>
            <person name="Petersen C."/>
            <person name="Sorensen T."/>
            <person name="Nielsen M.R."/>
            <person name="Sondergaard T.E."/>
            <person name="Sorensen J.L."/>
            <person name="Fitzpatrick D.A."/>
            <person name="Frisvad J.C."/>
            <person name="Nielsen K.L."/>
        </authorList>
    </citation>
    <scope>NUCLEOTIDE SEQUENCE</scope>
    <source>
        <strain evidence="1">IBT 17660</strain>
    </source>
</reference>
<reference evidence="1" key="1">
    <citation type="submission" date="2022-12" db="EMBL/GenBank/DDBJ databases">
        <authorList>
            <person name="Petersen C."/>
        </authorList>
    </citation>
    <scope>NUCLEOTIDE SEQUENCE</scope>
    <source>
        <strain evidence="1">IBT 17660</strain>
    </source>
</reference>
<accession>A0A9W9WGZ6</accession>
<dbReference type="OrthoDB" id="4155294at2759"/>
<keyword evidence="2" id="KW-1185">Reference proteome</keyword>
<evidence type="ECO:0000313" key="1">
    <source>
        <dbReference type="EMBL" id="KAJ5459294.1"/>
    </source>
</evidence>
<dbReference type="EMBL" id="JAPWDO010000008">
    <property type="protein sequence ID" value="KAJ5459294.1"/>
    <property type="molecule type" value="Genomic_DNA"/>
</dbReference>
<proteinExistence type="predicted"/>
<comment type="caution">
    <text evidence="1">The sequence shown here is derived from an EMBL/GenBank/DDBJ whole genome shotgun (WGS) entry which is preliminary data.</text>
</comment>
<organism evidence="1 2">
    <name type="scientific">Penicillium desertorum</name>
    <dbReference type="NCBI Taxonomy" id="1303715"/>
    <lineage>
        <taxon>Eukaryota</taxon>
        <taxon>Fungi</taxon>
        <taxon>Dikarya</taxon>
        <taxon>Ascomycota</taxon>
        <taxon>Pezizomycotina</taxon>
        <taxon>Eurotiomycetes</taxon>
        <taxon>Eurotiomycetidae</taxon>
        <taxon>Eurotiales</taxon>
        <taxon>Aspergillaceae</taxon>
        <taxon>Penicillium</taxon>
    </lineage>
</organism>
<protein>
    <submittedName>
        <fullName evidence="1">Uncharacterized protein</fullName>
    </submittedName>
</protein>
<dbReference type="Proteomes" id="UP001147760">
    <property type="component" value="Unassembled WGS sequence"/>
</dbReference>
<dbReference type="AlphaFoldDB" id="A0A9W9WGZ6"/>
<sequence length="435" mass="47958">MNGTSHQNCRGACYEPLTPRVTRKRGVTPSSELSSLSKSCILSADAVFSSEKTVLHLDDSPLFAASKHLFPLGEAIIILPFDLREKRTFHCNSTHLMHLFPDAKVVLFDGYFLVFLLSSLLPKPWPLTIAGIQPYFTTDPDADGPLPSMKRMNKSRLFVAEIDVTHLPPSQVDDAFKLVFGFFAKTQISITQVQYWGNLSSLFPGSIGSCNCFYLFKNEVGRPQLAESPTRGITGPTHDTYIVDNSEYDVLRLGVMLSSATDHKYLTAGILAEDSNSGERYMTVASHGFPNGRVFHPCAIGKEIGQVITEITDTDLTLVKLHNNIQFANETFQSPLGRGPTQLRDFVSIDESKIGANVYMNSPFTGYSEGTGLMVGCEFLVVTLANTNGSKLAGVIWCLRIGYLECDGNVFGFFRYAPRSGQFRDWSLCVGADSH</sequence>